<dbReference type="AlphaFoldDB" id="M7API8"/>
<dbReference type="InterPro" id="IPR013785">
    <property type="entry name" value="Aldolase_TIM"/>
</dbReference>
<organism evidence="27 28">
    <name type="scientific">Chelonia mydas</name>
    <name type="common">Green sea-turtle</name>
    <name type="synonym">Chelonia agassizi</name>
    <dbReference type="NCBI Taxonomy" id="8469"/>
    <lineage>
        <taxon>Eukaryota</taxon>
        <taxon>Metazoa</taxon>
        <taxon>Chordata</taxon>
        <taxon>Craniata</taxon>
        <taxon>Vertebrata</taxon>
        <taxon>Euteleostomi</taxon>
        <taxon>Archelosauria</taxon>
        <taxon>Testudinata</taxon>
        <taxon>Testudines</taxon>
        <taxon>Cryptodira</taxon>
        <taxon>Durocryptodira</taxon>
        <taxon>Americhelydia</taxon>
        <taxon>Chelonioidea</taxon>
        <taxon>Cheloniidae</taxon>
        <taxon>Chelonia</taxon>
    </lineage>
</organism>
<evidence type="ECO:0000256" key="6">
    <source>
        <dbReference type="ARBA" id="ARBA00007422"/>
    </source>
</evidence>
<gene>
    <name evidence="27" type="ORF">UY3_16433</name>
</gene>
<keyword evidence="13" id="KW-0677">Repeat</keyword>
<feature type="compositionally biased region" description="Basic and acidic residues" evidence="26">
    <location>
        <begin position="210"/>
        <end position="224"/>
    </location>
</feature>
<feature type="region of interest" description="Disordered" evidence="26">
    <location>
        <begin position="526"/>
        <end position="562"/>
    </location>
</feature>
<name>M7API8_CHEMY</name>
<evidence type="ECO:0000256" key="15">
    <source>
        <dbReference type="ARBA" id="ARBA00023054"/>
    </source>
</evidence>
<dbReference type="PROSITE" id="PS51450">
    <property type="entry name" value="LRR"/>
    <property type="match status" value="4"/>
</dbReference>
<dbReference type="SUPFAM" id="SSF52058">
    <property type="entry name" value="L domain-like"/>
    <property type="match status" value="1"/>
</dbReference>
<dbReference type="Gene3D" id="3.20.20.70">
    <property type="entry name" value="Aldolase class I"/>
    <property type="match status" value="1"/>
</dbReference>
<dbReference type="GO" id="GO:0097729">
    <property type="term" value="C:9+2 motile cilium"/>
    <property type="evidence" value="ECO:0007669"/>
    <property type="project" value="UniProtKB-ARBA"/>
</dbReference>
<evidence type="ECO:0000256" key="1">
    <source>
        <dbReference type="ARBA" id="ARBA00000726"/>
    </source>
</evidence>
<evidence type="ECO:0000313" key="28">
    <source>
        <dbReference type="Proteomes" id="UP000031443"/>
    </source>
</evidence>
<dbReference type="InterPro" id="IPR001611">
    <property type="entry name" value="Leu-rich_rpt"/>
</dbReference>
<dbReference type="FunFam" id="3.80.10.10:FF:000310">
    <property type="entry name" value="leucine-rich repeat-containing protein 23"/>
    <property type="match status" value="1"/>
</dbReference>
<keyword evidence="12" id="KW-0433">Leucine-rich repeat</keyword>
<evidence type="ECO:0000256" key="2">
    <source>
        <dbReference type="ARBA" id="ARBA00002041"/>
    </source>
</evidence>
<dbReference type="PROSITE" id="PS00171">
    <property type="entry name" value="TIM_1"/>
    <property type="match status" value="1"/>
</dbReference>
<dbReference type="GO" id="GO:0008929">
    <property type="term" value="F:methylglyoxal synthase activity"/>
    <property type="evidence" value="ECO:0007669"/>
    <property type="project" value="UniProtKB-EC"/>
</dbReference>
<feature type="compositionally biased region" description="Acidic residues" evidence="26">
    <location>
        <begin position="240"/>
        <end position="258"/>
    </location>
</feature>
<evidence type="ECO:0000256" key="22">
    <source>
        <dbReference type="ARBA" id="ARBA00024331"/>
    </source>
</evidence>
<dbReference type="Proteomes" id="UP000031443">
    <property type="component" value="Unassembled WGS sequence"/>
</dbReference>
<evidence type="ECO:0000256" key="3">
    <source>
        <dbReference type="ARBA" id="ARBA00004104"/>
    </source>
</evidence>
<evidence type="ECO:0000256" key="12">
    <source>
        <dbReference type="ARBA" id="ARBA00022614"/>
    </source>
</evidence>
<evidence type="ECO:0000256" key="14">
    <source>
        <dbReference type="ARBA" id="ARBA00022846"/>
    </source>
</evidence>
<evidence type="ECO:0000256" key="8">
    <source>
        <dbReference type="ARBA" id="ARBA00013032"/>
    </source>
</evidence>
<keyword evidence="17" id="KW-0324">Glycolysis</keyword>
<accession>M7API8</accession>
<dbReference type="InterPro" id="IPR000652">
    <property type="entry name" value="Triosephosphate_isomerase"/>
</dbReference>
<evidence type="ECO:0000256" key="7">
    <source>
        <dbReference type="ARBA" id="ARBA00011738"/>
    </source>
</evidence>
<evidence type="ECO:0000256" key="13">
    <source>
        <dbReference type="ARBA" id="ARBA00022737"/>
    </source>
</evidence>
<evidence type="ECO:0000256" key="11">
    <source>
        <dbReference type="ARBA" id="ARBA00022490"/>
    </source>
</evidence>
<keyword evidence="28" id="KW-1185">Reference proteome</keyword>
<dbReference type="SUPFAM" id="SSF51351">
    <property type="entry name" value="Triosephosphate isomerase (TIM)"/>
    <property type="match status" value="1"/>
</dbReference>
<evidence type="ECO:0000256" key="26">
    <source>
        <dbReference type="SAM" id="MobiDB-lite"/>
    </source>
</evidence>
<reference evidence="28" key="1">
    <citation type="journal article" date="2013" name="Nat. Genet.">
        <title>The draft genomes of soft-shell turtle and green sea turtle yield insights into the development and evolution of the turtle-specific body plan.</title>
        <authorList>
            <person name="Wang Z."/>
            <person name="Pascual-Anaya J."/>
            <person name="Zadissa A."/>
            <person name="Li W."/>
            <person name="Niimura Y."/>
            <person name="Huang Z."/>
            <person name="Li C."/>
            <person name="White S."/>
            <person name="Xiong Z."/>
            <person name="Fang D."/>
            <person name="Wang B."/>
            <person name="Ming Y."/>
            <person name="Chen Y."/>
            <person name="Zheng Y."/>
            <person name="Kuraku S."/>
            <person name="Pignatelli M."/>
            <person name="Herrero J."/>
            <person name="Beal K."/>
            <person name="Nozawa M."/>
            <person name="Li Q."/>
            <person name="Wang J."/>
            <person name="Zhang H."/>
            <person name="Yu L."/>
            <person name="Shigenobu S."/>
            <person name="Wang J."/>
            <person name="Liu J."/>
            <person name="Flicek P."/>
            <person name="Searle S."/>
            <person name="Wang J."/>
            <person name="Kuratani S."/>
            <person name="Yin Y."/>
            <person name="Aken B."/>
            <person name="Zhang G."/>
            <person name="Irie N."/>
        </authorList>
    </citation>
    <scope>NUCLEOTIDE SEQUENCE [LARGE SCALE GENOMIC DNA]</scope>
</reference>
<dbReference type="PANTHER" id="PTHR21139:SF2">
    <property type="entry name" value="TRIOSEPHOSPHATE ISOMERASE"/>
    <property type="match status" value="1"/>
</dbReference>
<feature type="region of interest" description="Disordered" evidence="26">
    <location>
        <begin position="210"/>
        <end position="263"/>
    </location>
</feature>
<keyword evidence="19" id="KW-0413">Isomerase</keyword>
<dbReference type="InterPro" id="IPR032675">
    <property type="entry name" value="LRR_dom_sf"/>
</dbReference>
<dbReference type="CDD" id="cd00311">
    <property type="entry name" value="TIM"/>
    <property type="match status" value="1"/>
</dbReference>
<protein>
    <recommendedName>
        <fullName evidence="25">Leucine-rich repeat-containing protein 23</fullName>
        <ecNumber evidence="8">4.2.3.3</ecNumber>
    </recommendedName>
    <alternativeName>
        <fullName evidence="23">Methylglyoxal synthase</fullName>
    </alternativeName>
    <alternativeName>
        <fullName evidence="9">Triosephosphate isomerase</fullName>
    </alternativeName>
</protein>
<evidence type="ECO:0000256" key="10">
    <source>
        <dbReference type="ARBA" id="ARBA00022432"/>
    </source>
</evidence>
<feature type="compositionally biased region" description="Basic and acidic residues" evidence="26">
    <location>
        <begin position="531"/>
        <end position="553"/>
    </location>
</feature>
<dbReference type="GO" id="GO:0019563">
    <property type="term" value="P:glycerol catabolic process"/>
    <property type="evidence" value="ECO:0007669"/>
    <property type="project" value="TreeGrafter"/>
</dbReference>
<evidence type="ECO:0000256" key="17">
    <source>
        <dbReference type="ARBA" id="ARBA00023152"/>
    </source>
</evidence>
<dbReference type="GO" id="GO:0062177">
    <property type="term" value="P:radial spoke assembly"/>
    <property type="evidence" value="ECO:0007669"/>
    <property type="project" value="UniProtKB-ARBA"/>
</dbReference>
<dbReference type="EMBL" id="KB579109">
    <property type="protein sequence ID" value="EMP26489.1"/>
    <property type="molecule type" value="Genomic_DNA"/>
</dbReference>
<keyword evidence="14" id="KW-0282">Flagellum</keyword>
<dbReference type="PANTHER" id="PTHR21139">
    <property type="entry name" value="TRIOSEPHOSPHATE ISOMERASE"/>
    <property type="match status" value="1"/>
</dbReference>
<sequence length="562" mass="63784">MAPRKFFVGGNWKMNGDKKILGELIHTLNSGKIPADTGEWRGGKGEDREAICPHLPDPYDTPDSDVLSLCPAMIKDIGATWVILGHSERRHVFGESDELIGQKVAHALAEGLGVIACIGEKLDEREAGITEKVVFEQTKVIADNVKDWSRVVLAYEPVWAIGTGKTATPQQCRRYSTGNMEPAQITVAIMSTVHTTYIIQQDMQDYNLQEKRNQEEEESLKMSDEEFEEDYSANEREKEGEEGEEEKEPTEEEEEEESLSPRLLTEEILKEGLSLLCKTGNGLAHAYVKLEAKEKDLTDISLLQNYIHLRYVDLSENQLRDLSPLDSLTHLLWLKVDGNRLTSTRLTELPYLQIASFAHNRIKDTEGITHPRLGSLNLKGNEIQVISGLDPGKLTNLHTVELRGNKLETTAGLHLPKLKNLYLAQNFITHLEGLEELVQLTTLHLRDNKLETLDGFSQSMKCLQYLNLRGNGILNLQEMAKLQVLPMLRALVLMDNPCSDEGEYRMEALVLLPRLERLDKDFFEEDERAEAEETRQRRRDEEQVRAEEVREMEESAQGEVTE</sequence>
<dbReference type="GO" id="GO:0046166">
    <property type="term" value="P:glyceraldehyde-3-phosphate biosynthetic process"/>
    <property type="evidence" value="ECO:0007669"/>
    <property type="project" value="TreeGrafter"/>
</dbReference>
<evidence type="ECO:0000313" key="27">
    <source>
        <dbReference type="EMBL" id="EMP26489.1"/>
    </source>
</evidence>
<dbReference type="SMART" id="SM00365">
    <property type="entry name" value="LRR_SD22"/>
    <property type="match status" value="4"/>
</dbReference>
<comment type="subcellular location">
    <subcellularLocation>
        <location evidence="4">Cytoplasm</location>
        <location evidence="4">Cytoskeleton</location>
        <location evidence="4">Flagellum axoneme</location>
    </subcellularLocation>
</comment>
<keyword evidence="20" id="KW-0456">Lyase</keyword>
<evidence type="ECO:0000256" key="23">
    <source>
        <dbReference type="ARBA" id="ARBA00030118"/>
    </source>
</evidence>
<evidence type="ECO:0000256" key="19">
    <source>
        <dbReference type="ARBA" id="ARBA00023235"/>
    </source>
</evidence>
<dbReference type="FunFam" id="3.80.10.10:FF:001051">
    <property type="entry name" value="Leucine-rich repeat-containing 23"/>
    <property type="match status" value="1"/>
</dbReference>
<dbReference type="GO" id="GO:0030317">
    <property type="term" value="P:flagellated sperm motility"/>
    <property type="evidence" value="ECO:0007669"/>
    <property type="project" value="UniProtKB-ARBA"/>
</dbReference>
<dbReference type="Pfam" id="PF14580">
    <property type="entry name" value="LRR_9"/>
    <property type="match status" value="1"/>
</dbReference>
<keyword evidence="18" id="KW-0206">Cytoskeleton</keyword>
<evidence type="ECO:0000256" key="24">
    <source>
        <dbReference type="ARBA" id="ARBA00057746"/>
    </source>
</evidence>
<evidence type="ECO:0000256" key="20">
    <source>
        <dbReference type="ARBA" id="ARBA00023239"/>
    </source>
</evidence>
<dbReference type="InterPro" id="IPR035990">
    <property type="entry name" value="TIM_sf"/>
</dbReference>
<evidence type="ECO:0000256" key="25">
    <source>
        <dbReference type="ARBA" id="ARBA00071477"/>
    </source>
</evidence>
<comment type="function">
    <text evidence="24">Essential for sperm motility and male fertility. Plays an important role in the proper assembly of the third radial spoke (RS3) head and the bridge structure between RS2 and RS3 in the sperm flagella.</text>
</comment>
<dbReference type="STRING" id="8469.M7API8"/>
<dbReference type="EC" id="4.2.3.3" evidence="8"/>
<evidence type="ECO:0000256" key="9">
    <source>
        <dbReference type="ARBA" id="ARBA00019397"/>
    </source>
</evidence>
<dbReference type="GO" id="GO:0006094">
    <property type="term" value="P:gluconeogenesis"/>
    <property type="evidence" value="ECO:0007669"/>
    <property type="project" value="UniProtKB-KW"/>
</dbReference>
<comment type="pathway">
    <text evidence="22">Carbohydrate biosynthesis.</text>
</comment>
<dbReference type="PROSITE" id="PS51440">
    <property type="entry name" value="TIM_2"/>
    <property type="match status" value="1"/>
</dbReference>
<dbReference type="GO" id="GO:0005829">
    <property type="term" value="C:cytosol"/>
    <property type="evidence" value="ECO:0007669"/>
    <property type="project" value="TreeGrafter"/>
</dbReference>
<dbReference type="Pfam" id="PF00121">
    <property type="entry name" value="TIM"/>
    <property type="match status" value="1"/>
</dbReference>
<dbReference type="GO" id="GO:0006096">
    <property type="term" value="P:glycolytic process"/>
    <property type="evidence" value="ECO:0007669"/>
    <property type="project" value="UniProtKB-KW"/>
</dbReference>
<evidence type="ECO:0000256" key="21">
    <source>
        <dbReference type="ARBA" id="ARBA00023273"/>
    </source>
</evidence>
<comment type="catalytic activity">
    <reaction evidence="1">
        <text>dihydroxyacetone phosphate = methylglyoxal + phosphate</text>
        <dbReference type="Rhea" id="RHEA:17937"/>
        <dbReference type="ChEBI" id="CHEBI:17158"/>
        <dbReference type="ChEBI" id="CHEBI:43474"/>
        <dbReference type="ChEBI" id="CHEBI:57642"/>
        <dbReference type="EC" id="4.2.3.3"/>
    </reaction>
</comment>
<comment type="pathway">
    <text evidence="5">Carbohydrate degradation; glycolysis; D-glyceraldehyde 3-phosphate from glycerone phosphate: step 1/1.</text>
</comment>
<dbReference type="GO" id="GO:0004807">
    <property type="term" value="F:triose-phosphate isomerase activity"/>
    <property type="evidence" value="ECO:0007669"/>
    <property type="project" value="InterPro"/>
</dbReference>
<comment type="similarity">
    <text evidence="6">Belongs to the triosephosphate isomerase family.</text>
</comment>
<keyword evidence="21" id="KW-0966">Cell projection</keyword>
<evidence type="ECO:0000256" key="5">
    <source>
        <dbReference type="ARBA" id="ARBA00004680"/>
    </source>
</evidence>
<comment type="function">
    <text evidence="3">It is also responsible for the non-negligible production of methylglyoxal a reactive cytotoxic side-product that modifies and can alter proteins, DNA and lipids.</text>
</comment>
<dbReference type="Gene3D" id="3.80.10.10">
    <property type="entry name" value="Ribonuclease Inhibitor"/>
    <property type="match status" value="2"/>
</dbReference>
<dbReference type="InterPro" id="IPR020861">
    <property type="entry name" value="Triosephosphate_isomerase_AS"/>
</dbReference>
<comment type="function">
    <text evidence="2">Triosephosphate isomerase is an extremely efficient metabolic enzyme that catalyzes the interconversion between dihydroxyacetone phosphate (DHAP) and D-glyceraldehyde-3-phosphate (G3P) in glycolysis and gluconeogenesis.</text>
</comment>
<keyword evidence="10" id="KW-0312">Gluconeogenesis</keyword>
<keyword evidence="16" id="KW-0969">Cilium</keyword>
<evidence type="ECO:0000256" key="4">
    <source>
        <dbReference type="ARBA" id="ARBA00004611"/>
    </source>
</evidence>
<evidence type="ECO:0000256" key="18">
    <source>
        <dbReference type="ARBA" id="ARBA00023212"/>
    </source>
</evidence>
<comment type="subunit">
    <text evidence="7">Homodimer.</text>
</comment>
<keyword evidence="15" id="KW-0175">Coiled coil</keyword>
<evidence type="ECO:0000256" key="16">
    <source>
        <dbReference type="ARBA" id="ARBA00023069"/>
    </source>
</evidence>
<proteinExistence type="inferred from homology"/>
<dbReference type="eggNOG" id="KOG0531">
    <property type="taxonomic scope" value="Eukaryota"/>
</dbReference>
<keyword evidence="11" id="KW-0963">Cytoplasm</keyword>